<dbReference type="AlphaFoldDB" id="A0A9W4DRI4"/>
<dbReference type="InterPro" id="IPR009430">
    <property type="entry name" value="GvpL/GvpF"/>
</dbReference>
<dbReference type="Pfam" id="PF06386">
    <property type="entry name" value="GvpL_GvpF"/>
    <property type="match status" value="1"/>
</dbReference>
<evidence type="ECO:0000256" key="1">
    <source>
        <dbReference type="ARBA" id="ARBA00022987"/>
    </source>
</evidence>
<dbReference type="PANTHER" id="PTHR36852">
    <property type="entry name" value="PROTEIN GVPL 2"/>
    <property type="match status" value="1"/>
</dbReference>
<name>A0A9W4DRI4_9ACTN</name>
<dbReference type="Proteomes" id="UP001152519">
    <property type="component" value="Unassembled WGS sequence"/>
</dbReference>
<comment type="subcellular location">
    <subcellularLocation>
        <location evidence="2">Gas vesicle</location>
    </subcellularLocation>
</comment>
<evidence type="ECO:0000313" key="5">
    <source>
        <dbReference type="Proteomes" id="UP001152519"/>
    </source>
</evidence>
<comment type="similarity">
    <text evidence="3">Belongs to the gas vesicle GvpF/GvpL family.</text>
</comment>
<gene>
    <name evidence="4" type="ORF">SCOCK_400014</name>
</gene>
<evidence type="ECO:0000313" key="4">
    <source>
        <dbReference type="EMBL" id="CAG6396357.1"/>
    </source>
</evidence>
<dbReference type="RefSeq" id="WP_251494667.1">
    <property type="nucleotide sequence ID" value="NZ_CAJSLV010000071.1"/>
</dbReference>
<evidence type="ECO:0000256" key="3">
    <source>
        <dbReference type="ARBA" id="ARBA00035643"/>
    </source>
</evidence>
<dbReference type="PANTHER" id="PTHR36852:SF1">
    <property type="entry name" value="PROTEIN GVPL 2"/>
    <property type="match status" value="1"/>
</dbReference>
<accession>A0A9W4DRI4</accession>
<evidence type="ECO:0000256" key="2">
    <source>
        <dbReference type="ARBA" id="ARBA00035108"/>
    </source>
</evidence>
<keyword evidence="5" id="KW-1185">Reference proteome</keyword>
<keyword evidence="1" id="KW-0304">Gas vesicle</keyword>
<reference evidence="4" key="1">
    <citation type="submission" date="2021-05" db="EMBL/GenBank/DDBJ databases">
        <authorList>
            <person name="Arsene-Ploetze F."/>
        </authorList>
    </citation>
    <scope>NUCLEOTIDE SEQUENCE</scope>
    <source>
        <strain evidence="4">DSM 42138</strain>
    </source>
</reference>
<protein>
    <submittedName>
        <fullName evidence="4">Gas vesicle synthesis protein GvpL/GvpF</fullName>
    </submittedName>
</protein>
<sequence length="283" mass="29377">MTATDLSLPHAGTAGGDATATCVFAVRRDDAPEWLPESPGHAGGGPVGLLALPGGGLQAVVQPVAAADFTEEALRRRLSDPVELERCARTHHAVITAAAADGPVVPLPLATLFTGVDRAVAALADQRAHFLAALDRVTGRAEWAVKVHVEPSEPARAAPDEGTDPATVGTGAGAAYLARVRGRERDRRARQEAVLRVAGHVHEVAAAFAVAAVRRTPHSTEITGKDRPQVLNAAYLVDDARAAELVAAVRALDGTHTGLDVHIEVSGPWVPYSFTRSGEGTGL</sequence>
<comment type="caution">
    <text evidence="4">The sequence shown here is derived from an EMBL/GenBank/DDBJ whole genome shotgun (WGS) entry which is preliminary data.</text>
</comment>
<dbReference type="GO" id="GO:0031411">
    <property type="term" value="C:gas vesicle"/>
    <property type="evidence" value="ECO:0007669"/>
    <property type="project" value="UniProtKB-SubCell"/>
</dbReference>
<organism evidence="4 5">
    <name type="scientific">Actinacidiphila cocklensis</name>
    <dbReference type="NCBI Taxonomy" id="887465"/>
    <lineage>
        <taxon>Bacteria</taxon>
        <taxon>Bacillati</taxon>
        <taxon>Actinomycetota</taxon>
        <taxon>Actinomycetes</taxon>
        <taxon>Kitasatosporales</taxon>
        <taxon>Streptomycetaceae</taxon>
        <taxon>Actinacidiphila</taxon>
    </lineage>
</organism>
<dbReference type="GO" id="GO:0031412">
    <property type="term" value="P:gas vesicle organization"/>
    <property type="evidence" value="ECO:0007669"/>
    <property type="project" value="InterPro"/>
</dbReference>
<proteinExistence type="inferred from homology"/>
<dbReference type="EMBL" id="CAJSLV010000071">
    <property type="protein sequence ID" value="CAG6396357.1"/>
    <property type="molecule type" value="Genomic_DNA"/>
</dbReference>